<evidence type="ECO:0000256" key="2">
    <source>
        <dbReference type="SAM" id="Phobius"/>
    </source>
</evidence>
<feature type="transmembrane region" description="Helical" evidence="2">
    <location>
        <begin position="366"/>
        <end position="386"/>
    </location>
</feature>
<gene>
    <name evidence="4" type="ORF">R7226_04955</name>
</gene>
<keyword evidence="2" id="KW-0812">Transmembrane</keyword>
<evidence type="ECO:0000256" key="3">
    <source>
        <dbReference type="SAM" id="SignalP"/>
    </source>
</evidence>
<protein>
    <submittedName>
        <fullName evidence="4">Uncharacterized protein</fullName>
    </submittedName>
</protein>
<organism evidence="4 5">
    <name type="scientific">Conexibacter stalactiti</name>
    <dbReference type="NCBI Taxonomy" id="1940611"/>
    <lineage>
        <taxon>Bacteria</taxon>
        <taxon>Bacillati</taxon>
        <taxon>Actinomycetota</taxon>
        <taxon>Thermoleophilia</taxon>
        <taxon>Solirubrobacterales</taxon>
        <taxon>Conexibacteraceae</taxon>
        <taxon>Conexibacter</taxon>
    </lineage>
</organism>
<dbReference type="PROSITE" id="PS51257">
    <property type="entry name" value="PROKAR_LIPOPROTEIN"/>
    <property type="match status" value="1"/>
</dbReference>
<dbReference type="Proteomes" id="UP001284601">
    <property type="component" value="Unassembled WGS sequence"/>
</dbReference>
<feature type="region of interest" description="Disordered" evidence="1">
    <location>
        <begin position="672"/>
        <end position="714"/>
    </location>
</feature>
<keyword evidence="2" id="KW-1133">Transmembrane helix</keyword>
<comment type="caution">
    <text evidence="4">The sequence shown here is derived from an EMBL/GenBank/DDBJ whole genome shotgun (WGS) entry which is preliminary data.</text>
</comment>
<feature type="transmembrane region" description="Helical" evidence="2">
    <location>
        <begin position="593"/>
        <end position="612"/>
    </location>
</feature>
<evidence type="ECO:0000313" key="5">
    <source>
        <dbReference type="Proteomes" id="UP001284601"/>
    </source>
</evidence>
<feature type="signal peptide" evidence="3">
    <location>
        <begin position="1"/>
        <end position="35"/>
    </location>
</feature>
<feature type="transmembrane region" description="Helical" evidence="2">
    <location>
        <begin position="509"/>
        <end position="528"/>
    </location>
</feature>
<keyword evidence="3" id="KW-0732">Signal</keyword>
<feature type="compositionally biased region" description="Low complexity" evidence="1">
    <location>
        <begin position="672"/>
        <end position="685"/>
    </location>
</feature>
<feature type="chain" id="PRO_5046590205" evidence="3">
    <location>
        <begin position="36"/>
        <end position="714"/>
    </location>
</feature>
<evidence type="ECO:0000313" key="4">
    <source>
        <dbReference type="EMBL" id="MDW5593673.1"/>
    </source>
</evidence>
<proteinExistence type="predicted"/>
<reference evidence="4 5" key="2">
    <citation type="submission" date="2023-10" db="EMBL/GenBank/DDBJ databases">
        <authorList>
            <person name="Han X.F."/>
        </authorList>
    </citation>
    <scope>NUCLEOTIDE SEQUENCE [LARGE SCALE GENOMIC DNA]</scope>
    <source>
        <strain evidence="4 5">KCTC 39840</strain>
    </source>
</reference>
<feature type="transmembrane region" description="Helical" evidence="2">
    <location>
        <begin position="535"/>
        <end position="553"/>
    </location>
</feature>
<evidence type="ECO:0000256" key="1">
    <source>
        <dbReference type="SAM" id="MobiDB-lite"/>
    </source>
</evidence>
<accession>A0ABU4HK20</accession>
<keyword evidence="5" id="KW-1185">Reference proteome</keyword>
<feature type="transmembrane region" description="Helical" evidence="2">
    <location>
        <begin position="484"/>
        <end position="503"/>
    </location>
</feature>
<reference evidence="5" key="1">
    <citation type="submission" date="2023-07" db="EMBL/GenBank/DDBJ databases">
        <title>Conexibacter stalactiti sp. nov., isolated from stalactites in a lava cave and emended description of the genus Conexibacter.</title>
        <authorList>
            <person name="Lee S.D."/>
        </authorList>
    </citation>
    <scope>NUCLEOTIDE SEQUENCE [LARGE SCALE GENOMIC DNA]</scope>
    <source>
        <strain evidence="5">KCTC 39840</strain>
    </source>
</reference>
<sequence length="714" mass="73346">MQSPARASRLRLRALLLLTVVASIACLAAALPARAGAESSAVLALMPLSPDTPAGVEPLPDSDPPADAAGLPEVLGYLAGHPQLALGALSATQSGYSQTQALLDITAGTRTSKSTYTPKDPPDLRFIRGDEDSGLIVNWLAAVQRAETAPADITPGLLASSIPGGVGFVGITENPNLEAVAAADRDGAIPSVSIGTPLTVAARTREMLRSHRFVVTLLPPGNVGDGELDKLIAERAPDELLIAEQAPPPFRGPQLLWTGIIGLRNGSGGSFTSATTHLDGVAAGIDLLPTILDHLGVAVPDGVRGQPIRLSGERDAAAINALDERLSVIAARRMPALQTFLFAWLAIVLLAGIVRDRSGVRFALRLGGLAMMWLPTMVLAAAALAPSRQAELFTIAGGSFALALLTDRFVRWPRGPAIPCTVGLIAYAVDLANHSHLIIRSLLGPSPRSGSRFYGLGNELEIVLTVMLLIAIAAWLRRRERTRGGALAFALGGCVLALVMGSGRLGADVGGIFTVAGGAAVATLLMLPGGITRKALGLALLTPVAGLAALAAVDLVTSGDGHFTRTVLNGSLSDQVDTFQRRYELAWNILRSGYGPLLVLLCVLAVTYAVKHRRRIYGGVETDPVWRAALLGGLGASISGSLFNDSGPTLLFIGVVALVFLTTYLRAGPDGPAAGGPATAAGGAQEEARGGSQPSRTGASSAGAGGGAVEPVAG</sequence>
<dbReference type="EMBL" id="JAWSTH010000007">
    <property type="protein sequence ID" value="MDW5593673.1"/>
    <property type="molecule type" value="Genomic_DNA"/>
</dbReference>
<feature type="transmembrane region" description="Helical" evidence="2">
    <location>
        <begin position="459"/>
        <end position="477"/>
    </location>
</feature>
<dbReference type="RefSeq" id="WP_318595932.1">
    <property type="nucleotide sequence ID" value="NZ_JAWSTH010000007.1"/>
</dbReference>
<keyword evidence="2" id="KW-0472">Membrane</keyword>
<name>A0ABU4HK20_9ACTN</name>
<feature type="transmembrane region" description="Helical" evidence="2">
    <location>
        <begin position="336"/>
        <end position="354"/>
    </location>
</feature>